<organism evidence="6 7">
    <name type="scientific">Trichonephila inaurata madagascariensis</name>
    <dbReference type="NCBI Taxonomy" id="2747483"/>
    <lineage>
        <taxon>Eukaryota</taxon>
        <taxon>Metazoa</taxon>
        <taxon>Ecdysozoa</taxon>
        <taxon>Arthropoda</taxon>
        <taxon>Chelicerata</taxon>
        <taxon>Arachnida</taxon>
        <taxon>Araneae</taxon>
        <taxon>Araneomorphae</taxon>
        <taxon>Entelegynae</taxon>
        <taxon>Araneoidea</taxon>
        <taxon>Nephilidae</taxon>
        <taxon>Trichonephila</taxon>
        <taxon>Trichonephila inaurata</taxon>
    </lineage>
</organism>
<dbReference type="GO" id="GO:0005886">
    <property type="term" value="C:plasma membrane"/>
    <property type="evidence" value="ECO:0007669"/>
    <property type="project" value="TreeGrafter"/>
</dbReference>
<dbReference type="PANTHER" id="PTHR43918">
    <property type="entry name" value="ACETYLCHOLINESTERASE"/>
    <property type="match status" value="1"/>
</dbReference>
<dbReference type="InterPro" id="IPR029058">
    <property type="entry name" value="AB_hydrolase_fold"/>
</dbReference>
<keyword evidence="3" id="KW-0378">Hydrolase</keyword>
<keyword evidence="2" id="KW-0719">Serine esterase</keyword>
<name>A0A8X7C092_9ARAC</name>
<evidence type="ECO:0000256" key="2">
    <source>
        <dbReference type="ARBA" id="ARBA00022487"/>
    </source>
</evidence>
<dbReference type="InterPro" id="IPR050654">
    <property type="entry name" value="AChE-related_enzymes"/>
</dbReference>
<comment type="similarity">
    <text evidence="1">Belongs to the type-B carboxylesterase/lipase family.</text>
</comment>
<gene>
    <name evidence="6" type="ORF">TNIN_113151</name>
</gene>
<dbReference type="OrthoDB" id="6435576at2759"/>
<reference evidence="6" key="1">
    <citation type="submission" date="2020-08" db="EMBL/GenBank/DDBJ databases">
        <title>Multicomponent nature underlies the extraordinary mechanical properties of spider dragline silk.</title>
        <authorList>
            <person name="Kono N."/>
            <person name="Nakamura H."/>
            <person name="Mori M."/>
            <person name="Yoshida Y."/>
            <person name="Ohtoshi R."/>
            <person name="Malay A.D."/>
            <person name="Moran D.A.P."/>
            <person name="Tomita M."/>
            <person name="Numata K."/>
            <person name="Arakawa K."/>
        </authorList>
    </citation>
    <scope>NUCLEOTIDE SEQUENCE</scope>
</reference>
<dbReference type="AlphaFoldDB" id="A0A8X7C092"/>
<dbReference type="EMBL" id="BMAV01007041">
    <property type="protein sequence ID" value="GFY49488.1"/>
    <property type="molecule type" value="Genomic_DNA"/>
</dbReference>
<dbReference type="PANTHER" id="PTHR43918:SF4">
    <property type="entry name" value="CARBOXYLIC ESTER HYDROLASE"/>
    <property type="match status" value="1"/>
</dbReference>
<feature type="domain" description="Carboxylesterase type B" evidence="5">
    <location>
        <begin position="3"/>
        <end position="88"/>
    </location>
</feature>
<comment type="caution">
    <text evidence="6">The sequence shown here is derived from an EMBL/GenBank/DDBJ whole genome shotgun (WGS) entry which is preliminary data.</text>
</comment>
<dbReference type="GO" id="GO:0003990">
    <property type="term" value="F:acetylcholinesterase activity"/>
    <property type="evidence" value="ECO:0007669"/>
    <property type="project" value="TreeGrafter"/>
</dbReference>
<dbReference type="SUPFAM" id="SSF53474">
    <property type="entry name" value="alpha/beta-Hydrolases"/>
    <property type="match status" value="1"/>
</dbReference>
<dbReference type="InterPro" id="IPR002018">
    <property type="entry name" value="CarbesteraseB"/>
</dbReference>
<evidence type="ECO:0000259" key="5">
    <source>
        <dbReference type="Pfam" id="PF00135"/>
    </source>
</evidence>
<evidence type="ECO:0000256" key="4">
    <source>
        <dbReference type="ARBA" id="ARBA00023180"/>
    </source>
</evidence>
<evidence type="ECO:0000313" key="6">
    <source>
        <dbReference type="EMBL" id="GFY49488.1"/>
    </source>
</evidence>
<evidence type="ECO:0000256" key="1">
    <source>
        <dbReference type="ARBA" id="ARBA00005964"/>
    </source>
</evidence>
<keyword evidence="4" id="KW-0325">Glycoprotein</keyword>
<dbReference type="Gene3D" id="3.40.50.1820">
    <property type="entry name" value="alpha/beta hydrolase"/>
    <property type="match status" value="1"/>
</dbReference>
<accession>A0A8X7C092</accession>
<dbReference type="GO" id="GO:0019695">
    <property type="term" value="P:choline metabolic process"/>
    <property type="evidence" value="ECO:0007669"/>
    <property type="project" value="TreeGrafter"/>
</dbReference>
<keyword evidence="7" id="KW-1185">Reference proteome</keyword>
<dbReference type="GO" id="GO:0005615">
    <property type="term" value="C:extracellular space"/>
    <property type="evidence" value="ECO:0007669"/>
    <property type="project" value="TreeGrafter"/>
</dbReference>
<dbReference type="Pfam" id="PF00135">
    <property type="entry name" value="COesterase"/>
    <property type="match status" value="1"/>
</dbReference>
<protein>
    <submittedName>
        <fullName evidence="6">Acetylcholinesterase-1</fullName>
    </submittedName>
</protein>
<dbReference type="GO" id="GO:0006581">
    <property type="term" value="P:acetylcholine catabolic process"/>
    <property type="evidence" value="ECO:0007669"/>
    <property type="project" value="TreeGrafter"/>
</dbReference>
<evidence type="ECO:0000256" key="3">
    <source>
        <dbReference type="ARBA" id="ARBA00022801"/>
    </source>
</evidence>
<sequence>MIYNGAPLAALGDVVVVTVNYRLGSLGFLTTGTEDAPGNVGLYDILEALKWVNQNIEAFGGDSSKITLAGQGAGSVAVGLLSTSPSLRTLPKTDHGKWISC</sequence>
<evidence type="ECO:0000313" key="7">
    <source>
        <dbReference type="Proteomes" id="UP000886998"/>
    </source>
</evidence>
<dbReference type="Proteomes" id="UP000886998">
    <property type="component" value="Unassembled WGS sequence"/>
</dbReference>
<proteinExistence type="inferred from homology"/>